<accession>A0A1H8K0V6</accession>
<keyword evidence="2" id="KW-1185">Reference proteome</keyword>
<dbReference type="RefSeq" id="WP_091495286.1">
    <property type="nucleotide sequence ID" value="NZ_FODJ01000002.1"/>
</dbReference>
<dbReference type="AlphaFoldDB" id="A0A1H8K0V6"/>
<name>A0A1H8K0V6_9BACI</name>
<proteinExistence type="predicted"/>
<protein>
    <submittedName>
        <fullName evidence="1">Uncharacterized protein</fullName>
    </submittedName>
</protein>
<dbReference type="Proteomes" id="UP000199300">
    <property type="component" value="Unassembled WGS sequence"/>
</dbReference>
<organism evidence="1 2">
    <name type="scientific">Amphibacillus marinus</name>
    <dbReference type="NCBI Taxonomy" id="872970"/>
    <lineage>
        <taxon>Bacteria</taxon>
        <taxon>Bacillati</taxon>
        <taxon>Bacillota</taxon>
        <taxon>Bacilli</taxon>
        <taxon>Bacillales</taxon>
        <taxon>Bacillaceae</taxon>
        <taxon>Amphibacillus</taxon>
    </lineage>
</organism>
<dbReference type="STRING" id="872970.SAMN04488134_102134"/>
<evidence type="ECO:0000313" key="2">
    <source>
        <dbReference type="Proteomes" id="UP000199300"/>
    </source>
</evidence>
<dbReference type="EMBL" id="FODJ01000002">
    <property type="protein sequence ID" value="SEN86659.1"/>
    <property type="molecule type" value="Genomic_DNA"/>
</dbReference>
<gene>
    <name evidence="1" type="ORF">SAMN04488134_102134</name>
</gene>
<sequence>MNLEQVKQLRKDRNAKVEAIATKINQIRQSAMYSKDYKAQQIRDLEQEMTAIKHDYNARIPRALEELKLEAEKAYISAEYDGLGDNVNVEILKEMRNQEKADELAKSYKGKEELLLELAQKEVDLNSPHAPAYIKALRKLGGYGDAPLEAQFKEQNMSSIQKQRKEQMEAIVREQQTFEIDQAQEHSPLQAAIMAEAYGLK</sequence>
<reference evidence="1 2" key="1">
    <citation type="submission" date="2016-10" db="EMBL/GenBank/DDBJ databases">
        <authorList>
            <person name="de Groot N.N."/>
        </authorList>
    </citation>
    <scope>NUCLEOTIDE SEQUENCE [LARGE SCALE GENOMIC DNA]</scope>
    <source>
        <strain evidence="1 2">CGMCC 1.10434</strain>
    </source>
</reference>
<evidence type="ECO:0000313" key="1">
    <source>
        <dbReference type="EMBL" id="SEN86659.1"/>
    </source>
</evidence>